<gene>
    <name evidence="3" type="ORF">TSACC_2742</name>
</gene>
<evidence type="ECO:0000313" key="3">
    <source>
        <dbReference type="EMBL" id="GAT32344.1"/>
    </source>
</evidence>
<evidence type="ECO:0000256" key="1">
    <source>
        <dbReference type="SAM" id="SignalP"/>
    </source>
</evidence>
<dbReference type="AlphaFoldDB" id="A0A146G5U8"/>
<evidence type="ECO:0000313" key="4">
    <source>
        <dbReference type="Proteomes" id="UP000076023"/>
    </source>
</evidence>
<protein>
    <submittedName>
        <fullName evidence="3">PEP-CTERM protein-sorting domain-containing protein</fullName>
    </submittedName>
</protein>
<dbReference type="NCBIfam" id="TIGR02595">
    <property type="entry name" value="PEP_CTERM"/>
    <property type="match status" value="1"/>
</dbReference>
<feature type="domain" description="Ice-binding protein C-terminal" evidence="2">
    <location>
        <begin position="205"/>
        <end position="228"/>
    </location>
</feature>
<feature type="chain" id="PRO_5007524453" evidence="1">
    <location>
        <begin position="26"/>
        <end position="232"/>
    </location>
</feature>
<dbReference type="InParanoid" id="A0A146G5U8"/>
<sequence>MKMHFFSPIFVVALCAMSLAGSAGAATVLVNNTTLNGSFETGTSSTPATWVSYGANSTIGRGNASAAISGTTHEGNYSLVVGMNGDGVTTTNGALNTGYTIQSGDSFNLSFWYNGAFQWDDGDQINFRLFYTSDNTMTGAATAIYASTVSPKAGTSSANWQQFSLTNIGTTGGSIGKTLFVLFTPGAGVSTNEFARVDEVALSVVPEPATWALIGLGLGGWLVCRARRRLVR</sequence>
<proteinExistence type="predicted"/>
<keyword evidence="4" id="KW-1185">Reference proteome</keyword>
<reference evidence="4" key="1">
    <citation type="journal article" date="2017" name="Genome Announc.">
        <title>Draft Genome Sequence of Terrimicrobium sacchariphilum NM-5T, a Facultative Anaerobic Soil Bacterium of the Class Spartobacteria.</title>
        <authorList>
            <person name="Qiu Y.L."/>
            <person name="Tourlousse D.M."/>
            <person name="Matsuura N."/>
            <person name="Ohashi A."/>
            <person name="Sekiguchi Y."/>
        </authorList>
    </citation>
    <scope>NUCLEOTIDE SEQUENCE [LARGE SCALE GENOMIC DNA]</scope>
    <source>
        <strain evidence="4">NM-5</strain>
    </source>
</reference>
<organism evidence="3 4">
    <name type="scientific">Terrimicrobium sacchariphilum</name>
    <dbReference type="NCBI Taxonomy" id="690879"/>
    <lineage>
        <taxon>Bacteria</taxon>
        <taxon>Pseudomonadati</taxon>
        <taxon>Verrucomicrobiota</taxon>
        <taxon>Terrimicrobiia</taxon>
        <taxon>Terrimicrobiales</taxon>
        <taxon>Terrimicrobiaceae</taxon>
        <taxon>Terrimicrobium</taxon>
    </lineage>
</organism>
<keyword evidence="1" id="KW-0732">Signal</keyword>
<dbReference type="Pfam" id="PF07589">
    <property type="entry name" value="PEP-CTERM"/>
    <property type="match status" value="1"/>
</dbReference>
<dbReference type="Gene3D" id="2.60.120.260">
    <property type="entry name" value="Galactose-binding domain-like"/>
    <property type="match status" value="1"/>
</dbReference>
<accession>A0A146G5U8</accession>
<dbReference type="EMBL" id="BDCO01000002">
    <property type="protein sequence ID" value="GAT32344.1"/>
    <property type="molecule type" value="Genomic_DNA"/>
</dbReference>
<comment type="caution">
    <text evidence="3">The sequence shown here is derived from an EMBL/GenBank/DDBJ whole genome shotgun (WGS) entry which is preliminary data.</text>
</comment>
<dbReference type="InterPro" id="IPR013424">
    <property type="entry name" value="Ice-binding_C"/>
</dbReference>
<name>A0A146G5U8_TERSA</name>
<dbReference type="Proteomes" id="UP000076023">
    <property type="component" value="Unassembled WGS sequence"/>
</dbReference>
<evidence type="ECO:0000259" key="2">
    <source>
        <dbReference type="Pfam" id="PF07589"/>
    </source>
</evidence>
<dbReference type="RefSeq" id="WP_084400184.1">
    <property type="nucleotide sequence ID" value="NZ_BDCO01000002.1"/>
</dbReference>
<feature type="signal peptide" evidence="1">
    <location>
        <begin position="1"/>
        <end position="25"/>
    </location>
</feature>